<evidence type="ECO:0000256" key="4">
    <source>
        <dbReference type="ARBA" id="ARBA00037131"/>
    </source>
</evidence>
<dbReference type="PANTHER" id="PTHR47892:SF1">
    <property type="entry name" value="UNIVERSAL STRESS PROTEIN E"/>
    <property type="match status" value="1"/>
</dbReference>
<feature type="domain" description="UspA" evidence="5">
    <location>
        <begin position="246"/>
        <end position="314"/>
    </location>
</feature>
<dbReference type="Gene3D" id="3.40.50.12370">
    <property type="match status" value="1"/>
</dbReference>
<organism evidence="6 7">
    <name type="scientific">Algimonas ampicilliniresistens</name>
    <dbReference type="NCBI Taxonomy" id="1298735"/>
    <lineage>
        <taxon>Bacteria</taxon>
        <taxon>Pseudomonadati</taxon>
        <taxon>Pseudomonadota</taxon>
        <taxon>Alphaproteobacteria</taxon>
        <taxon>Maricaulales</taxon>
        <taxon>Robiginitomaculaceae</taxon>
        <taxon>Algimonas</taxon>
    </lineage>
</organism>
<comment type="subcellular location">
    <subcellularLocation>
        <location evidence="1">Cytoplasm</location>
    </subcellularLocation>
</comment>
<comment type="caution">
    <text evidence="6">The sequence shown here is derived from an EMBL/GenBank/DDBJ whole genome shotgun (WGS) entry which is preliminary data.</text>
</comment>
<feature type="domain" description="UspA" evidence="5">
    <location>
        <begin position="8"/>
        <end position="143"/>
    </location>
</feature>
<dbReference type="RefSeq" id="WP_284388668.1">
    <property type="nucleotide sequence ID" value="NZ_BSNK01000001.1"/>
</dbReference>
<reference evidence="6" key="2">
    <citation type="submission" date="2023-01" db="EMBL/GenBank/DDBJ databases">
        <title>Draft genome sequence of Algimonas ampicilliniresistens strain NBRC 108219.</title>
        <authorList>
            <person name="Sun Q."/>
            <person name="Mori K."/>
        </authorList>
    </citation>
    <scope>NUCLEOTIDE SEQUENCE</scope>
    <source>
        <strain evidence="6">NBRC 108219</strain>
    </source>
</reference>
<dbReference type="Proteomes" id="UP001161391">
    <property type="component" value="Unassembled WGS sequence"/>
</dbReference>
<proteinExistence type="inferred from homology"/>
<evidence type="ECO:0000256" key="3">
    <source>
        <dbReference type="ARBA" id="ARBA00022490"/>
    </source>
</evidence>
<dbReference type="Pfam" id="PF00582">
    <property type="entry name" value="Usp"/>
    <property type="match status" value="2"/>
</dbReference>
<reference evidence="6" key="1">
    <citation type="journal article" date="2014" name="Int. J. Syst. Evol. Microbiol.">
        <title>Complete genome of a new Firmicutes species belonging to the dominant human colonic microbiota ('Ruminococcus bicirculans') reveals two chromosomes and a selective capacity to utilize plant glucans.</title>
        <authorList>
            <consortium name="NISC Comparative Sequencing Program"/>
            <person name="Wegmann U."/>
            <person name="Louis P."/>
            <person name="Goesmann A."/>
            <person name="Henrissat B."/>
            <person name="Duncan S.H."/>
            <person name="Flint H.J."/>
        </authorList>
    </citation>
    <scope>NUCLEOTIDE SEQUENCE</scope>
    <source>
        <strain evidence="6">NBRC 108219</strain>
    </source>
</reference>
<evidence type="ECO:0000313" key="6">
    <source>
        <dbReference type="EMBL" id="GLQ23342.1"/>
    </source>
</evidence>
<dbReference type="PANTHER" id="PTHR47892">
    <property type="entry name" value="UNIVERSAL STRESS PROTEIN E"/>
    <property type="match status" value="1"/>
</dbReference>
<protein>
    <submittedName>
        <fullName evidence="6">Universal stress protein</fullName>
    </submittedName>
</protein>
<comment type="function">
    <text evidence="4">Required for resistance to DNA-damaging agents.</text>
</comment>
<dbReference type="InterPro" id="IPR006016">
    <property type="entry name" value="UspA"/>
</dbReference>
<evidence type="ECO:0000256" key="1">
    <source>
        <dbReference type="ARBA" id="ARBA00004496"/>
    </source>
</evidence>
<sequence>MRVFDNTLYIVGDSDGLPGLKRALALTNTETGSISLVSIIESIIHPIGSSKFYTELKEAFEALRHERLAMLEKLANSVPKGISVTYEVMDGRSYVEAIKRVLLYKHDLVVANAADSDHKGNRLFVSEEMQLLRKCPCPVLLLKSSQAGPFKRVLATLDFEYYDTPDTEQSEPTLNDEILEVSATIASEAKGKLDIINVYEIPGEGAMTAGWIPMNINSFSDYANSCAKTSKDKVDMQVKRSKHRLGTTVFDQSTVETHIVHGRARSTIPEVAETLKTDLIVMGTVGRAGTSGFLLGNTAETILNHIDCSVLALKPPGFETPISLD</sequence>
<keyword evidence="3" id="KW-0963">Cytoplasm</keyword>
<evidence type="ECO:0000259" key="5">
    <source>
        <dbReference type="Pfam" id="PF00582"/>
    </source>
</evidence>
<evidence type="ECO:0000256" key="2">
    <source>
        <dbReference type="ARBA" id="ARBA00008791"/>
    </source>
</evidence>
<evidence type="ECO:0000313" key="7">
    <source>
        <dbReference type="Proteomes" id="UP001161391"/>
    </source>
</evidence>
<dbReference type="EMBL" id="BSNK01000001">
    <property type="protein sequence ID" value="GLQ23342.1"/>
    <property type="molecule type" value="Genomic_DNA"/>
</dbReference>
<comment type="similarity">
    <text evidence="2">Belongs to the universal stress protein A family.</text>
</comment>
<dbReference type="PRINTS" id="PR01438">
    <property type="entry name" value="UNVRSLSTRESS"/>
</dbReference>
<keyword evidence="7" id="KW-1185">Reference proteome</keyword>
<dbReference type="SUPFAM" id="SSF52402">
    <property type="entry name" value="Adenine nucleotide alpha hydrolases-like"/>
    <property type="match status" value="2"/>
</dbReference>
<gene>
    <name evidence="6" type="ORF">GCM10007853_12160</name>
</gene>
<dbReference type="InterPro" id="IPR006015">
    <property type="entry name" value="Universal_stress_UspA"/>
</dbReference>
<name>A0ABQ5V8J6_9PROT</name>
<accession>A0ABQ5V8J6</accession>